<keyword evidence="5" id="KW-1185">Reference proteome</keyword>
<evidence type="ECO:0000313" key="4">
    <source>
        <dbReference type="EMBL" id="MST74404.1"/>
    </source>
</evidence>
<organism evidence="4 5">
    <name type="scientific">Roseburia porci</name>
    <dbReference type="NCBI Taxonomy" id="2605790"/>
    <lineage>
        <taxon>Bacteria</taxon>
        <taxon>Bacillati</taxon>
        <taxon>Bacillota</taxon>
        <taxon>Clostridia</taxon>
        <taxon>Lachnospirales</taxon>
        <taxon>Lachnospiraceae</taxon>
        <taxon>Roseburia</taxon>
    </lineage>
</organism>
<dbReference type="PANTHER" id="PTHR45586">
    <property type="entry name" value="TPR REPEAT-CONTAINING PROTEIN PA4667"/>
    <property type="match status" value="1"/>
</dbReference>
<dbReference type="InterPro" id="IPR051012">
    <property type="entry name" value="CellSynth/LPSAsmb/PSIAsmb"/>
</dbReference>
<evidence type="ECO:0000256" key="2">
    <source>
        <dbReference type="ARBA" id="ARBA00022803"/>
    </source>
</evidence>
<dbReference type="EMBL" id="VUNI01000006">
    <property type="protein sequence ID" value="MST74404.1"/>
    <property type="molecule type" value="Genomic_DNA"/>
</dbReference>
<dbReference type="SUPFAM" id="SSF48452">
    <property type="entry name" value="TPR-like"/>
    <property type="match status" value="1"/>
</dbReference>
<dbReference type="InterPro" id="IPR019734">
    <property type="entry name" value="TPR_rpt"/>
</dbReference>
<dbReference type="PROSITE" id="PS50293">
    <property type="entry name" value="TPR_REGION"/>
    <property type="match status" value="1"/>
</dbReference>
<dbReference type="PROSITE" id="PS50005">
    <property type="entry name" value="TPR"/>
    <property type="match status" value="2"/>
</dbReference>
<gene>
    <name evidence="4" type="ORF">FYJ75_05050</name>
</gene>
<dbReference type="PROSITE" id="PS51257">
    <property type="entry name" value="PROKAR_LIPOPROTEIN"/>
    <property type="match status" value="1"/>
</dbReference>
<dbReference type="AlphaFoldDB" id="A0A6L5YPH5"/>
<sequence length="320" mass="35992">MKRNKWLTPILAGLTAVLLLSGCENEKEKNMEAYRQYGINCMEQEDYDGALKAFQKALDQSNGKIGKKELDICYYKAEAQYRSGDSDAALDTYNSIISYDKNAADAYYLRGNLYYALGDGEKAADDYQKAVSADKDNYELYIGIYESLAANGQESDGETYLNEALKLKGDKENDNLQKGRIYLLLNDYDNAKTCLQKALDAGNTDANFYLAQVSEATGDSDAADSYVQAYLDSGNVDSEDMYEIGKQQMDKGDYDHAVTYFEAGLAMEEVPNKQALMKKCIAAYEYKNDFESAKKMMAEYVEAYPDDQDAAREYVFLQTR</sequence>
<dbReference type="Proteomes" id="UP000474024">
    <property type="component" value="Unassembled WGS sequence"/>
</dbReference>
<comment type="caution">
    <text evidence="4">The sequence shown here is derived from an EMBL/GenBank/DDBJ whole genome shotgun (WGS) entry which is preliminary data.</text>
</comment>
<keyword evidence="2 3" id="KW-0802">TPR repeat</keyword>
<dbReference type="Pfam" id="PF07719">
    <property type="entry name" value="TPR_2"/>
    <property type="match status" value="1"/>
</dbReference>
<dbReference type="SMART" id="SM00028">
    <property type="entry name" value="TPR"/>
    <property type="match status" value="6"/>
</dbReference>
<feature type="repeat" description="TPR" evidence="3">
    <location>
        <begin position="104"/>
        <end position="137"/>
    </location>
</feature>
<dbReference type="Gene3D" id="1.25.40.10">
    <property type="entry name" value="Tetratricopeptide repeat domain"/>
    <property type="match status" value="2"/>
</dbReference>
<dbReference type="PANTHER" id="PTHR45586:SF1">
    <property type="entry name" value="LIPOPOLYSACCHARIDE ASSEMBLY PROTEIN B"/>
    <property type="match status" value="1"/>
</dbReference>
<dbReference type="InterPro" id="IPR013105">
    <property type="entry name" value="TPR_2"/>
</dbReference>
<proteinExistence type="predicted"/>
<evidence type="ECO:0000256" key="1">
    <source>
        <dbReference type="ARBA" id="ARBA00022737"/>
    </source>
</evidence>
<dbReference type="RefSeq" id="WP_154429374.1">
    <property type="nucleotide sequence ID" value="NZ_VUNI01000006.1"/>
</dbReference>
<feature type="repeat" description="TPR" evidence="3">
    <location>
        <begin position="31"/>
        <end position="64"/>
    </location>
</feature>
<dbReference type="Pfam" id="PF13432">
    <property type="entry name" value="TPR_16"/>
    <property type="match status" value="2"/>
</dbReference>
<reference evidence="4 5" key="1">
    <citation type="submission" date="2019-08" db="EMBL/GenBank/DDBJ databases">
        <title>In-depth cultivation of the pig gut microbiome towards novel bacterial diversity and tailored functional studies.</title>
        <authorList>
            <person name="Wylensek D."/>
            <person name="Hitch T.C.A."/>
            <person name="Clavel T."/>
        </authorList>
    </citation>
    <scope>NUCLEOTIDE SEQUENCE [LARGE SCALE GENOMIC DNA]</scope>
    <source>
        <strain evidence="4 5">MUC/MUC-530-WT-4D</strain>
    </source>
</reference>
<accession>A0A6L5YPH5</accession>
<protein>
    <submittedName>
        <fullName evidence="4">Tetratricopeptide repeat protein</fullName>
    </submittedName>
</protein>
<evidence type="ECO:0000313" key="5">
    <source>
        <dbReference type="Proteomes" id="UP000474024"/>
    </source>
</evidence>
<evidence type="ECO:0000256" key="3">
    <source>
        <dbReference type="PROSITE-ProRule" id="PRU00339"/>
    </source>
</evidence>
<name>A0A6L5YPH5_9FIRM</name>
<keyword evidence="1" id="KW-0677">Repeat</keyword>
<dbReference type="InterPro" id="IPR011990">
    <property type="entry name" value="TPR-like_helical_dom_sf"/>
</dbReference>